<keyword evidence="15" id="KW-1185">Reference proteome</keyword>
<keyword evidence="6 11" id="KW-0798">TonB box</keyword>
<evidence type="ECO:0000256" key="8">
    <source>
        <dbReference type="ARBA" id="ARBA00023170"/>
    </source>
</evidence>
<evidence type="ECO:0000256" key="11">
    <source>
        <dbReference type="RuleBase" id="RU003357"/>
    </source>
</evidence>
<evidence type="ECO:0000256" key="3">
    <source>
        <dbReference type="ARBA" id="ARBA00022452"/>
    </source>
</evidence>
<evidence type="ECO:0000259" key="13">
    <source>
        <dbReference type="Pfam" id="PF07715"/>
    </source>
</evidence>
<comment type="caution">
    <text evidence="14">The sequence shown here is derived from an EMBL/GenBank/DDBJ whole genome shotgun (WGS) entry which is preliminary data.</text>
</comment>
<evidence type="ECO:0000256" key="6">
    <source>
        <dbReference type="ARBA" id="ARBA00023077"/>
    </source>
</evidence>
<dbReference type="InterPro" id="IPR023997">
    <property type="entry name" value="TonB-dep_OMP_SusC/RagA_CS"/>
</dbReference>
<feature type="domain" description="TonB-dependent receptor-like beta-barrel" evidence="12">
    <location>
        <begin position="375"/>
        <end position="963"/>
    </location>
</feature>
<dbReference type="Gene3D" id="2.60.40.1120">
    <property type="entry name" value="Carboxypeptidase-like, regulatory domain"/>
    <property type="match status" value="1"/>
</dbReference>
<dbReference type="OrthoDB" id="9768177at2"/>
<dbReference type="GO" id="GO:0009279">
    <property type="term" value="C:cell outer membrane"/>
    <property type="evidence" value="ECO:0007669"/>
    <property type="project" value="UniProtKB-SubCell"/>
</dbReference>
<keyword evidence="8" id="KW-0675">Receptor</keyword>
<dbReference type="PANTHER" id="PTHR30069">
    <property type="entry name" value="TONB-DEPENDENT OUTER MEMBRANE RECEPTOR"/>
    <property type="match status" value="1"/>
</dbReference>
<dbReference type="InterPro" id="IPR037066">
    <property type="entry name" value="Plug_dom_sf"/>
</dbReference>
<dbReference type="NCBIfam" id="TIGR04057">
    <property type="entry name" value="SusC_RagA_signa"/>
    <property type="match status" value="1"/>
</dbReference>
<dbReference type="InterPro" id="IPR039426">
    <property type="entry name" value="TonB-dep_rcpt-like"/>
</dbReference>
<evidence type="ECO:0000256" key="10">
    <source>
        <dbReference type="PROSITE-ProRule" id="PRU01360"/>
    </source>
</evidence>
<dbReference type="Pfam" id="PF00593">
    <property type="entry name" value="TonB_dep_Rec_b-barrel"/>
    <property type="match status" value="1"/>
</dbReference>
<reference evidence="14 15" key="1">
    <citation type="submission" date="2018-10" db="EMBL/GenBank/DDBJ databases">
        <title>Genome sequencing of Pedobacter jejuensis TNB23.</title>
        <authorList>
            <person name="Cho Y.-J."/>
            <person name="Cho A."/>
            <person name="Kim O.-S."/>
        </authorList>
    </citation>
    <scope>NUCLEOTIDE SEQUENCE [LARGE SCALE GENOMIC DNA]</scope>
    <source>
        <strain evidence="14 15">TNB23</strain>
    </source>
</reference>
<gene>
    <name evidence="14" type="ORF">D7004_01280</name>
</gene>
<dbReference type="InterPro" id="IPR008969">
    <property type="entry name" value="CarboxyPept-like_regulatory"/>
</dbReference>
<dbReference type="Pfam" id="PF13715">
    <property type="entry name" value="CarbopepD_reg_2"/>
    <property type="match status" value="1"/>
</dbReference>
<evidence type="ECO:0000256" key="4">
    <source>
        <dbReference type="ARBA" id="ARBA00022692"/>
    </source>
</evidence>
<dbReference type="GO" id="GO:0015344">
    <property type="term" value="F:siderophore uptake transmembrane transporter activity"/>
    <property type="evidence" value="ECO:0007669"/>
    <property type="project" value="TreeGrafter"/>
</dbReference>
<dbReference type="PROSITE" id="PS52016">
    <property type="entry name" value="TONB_DEPENDENT_REC_3"/>
    <property type="match status" value="1"/>
</dbReference>
<evidence type="ECO:0000313" key="14">
    <source>
        <dbReference type="EMBL" id="RNL56549.1"/>
    </source>
</evidence>
<proteinExistence type="inferred from homology"/>
<dbReference type="SUPFAM" id="SSF56935">
    <property type="entry name" value="Porins"/>
    <property type="match status" value="1"/>
</dbReference>
<keyword evidence="9 10" id="KW-0998">Cell outer membrane</keyword>
<keyword evidence="5" id="KW-0732">Signal</keyword>
<feature type="domain" description="TonB-dependent receptor plug" evidence="13">
    <location>
        <begin position="142"/>
        <end position="248"/>
    </location>
</feature>
<evidence type="ECO:0000256" key="1">
    <source>
        <dbReference type="ARBA" id="ARBA00004571"/>
    </source>
</evidence>
<organism evidence="14 15">
    <name type="scientific">Pedobacter jejuensis</name>
    <dbReference type="NCBI Taxonomy" id="1268550"/>
    <lineage>
        <taxon>Bacteria</taxon>
        <taxon>Pseudomonadati</taxon>
        <taxon>Bacteroidota</taxon>
        <taxon>Sphingobacteriia</taxon>
        <taxon>Sphingobacteriales</taxon>
        <taxon>Sphingobacteriaceae</taxon>
        <taxon>Pedobacter</taxon>
    </lineage>
</organism>
<name>A0A3N0C251_9SPHI</name>
<dbReference type="Proteomes" id="UP000274046">
    <property type="component" value="Unassembled WGS sequence"/>
</dbReference>
<dbReference type="InterPro" id="IPR023996">
    <property type="entry name" value="TonB-dep_OMP_SusC/RagA"/>
</dbReference>
<keyword evidence="7 10" id="KW-0472">Membrane</keyword>
<dbReference type="InterPro" id="IPR012910">
    <property type="entry name" value="Plug_dom"/>
</dbReference>
<dbReference type="NCBIfam" id="TIGR04056">
    <property type="entry name" value="OMP_RagA_SusC"/>
    <property type="match status" value="1"/>
</dbReference>
<evidence type="ECO:0000259" key="12">
    <source>
        <dbReference type="Pfam" id="PF00593"/>
    </source>
</evidence>
<dbReference type="EMBL" id="RBEE01000002">
    <property type="protein sequence ID" value="RNL56549.1"/>
    <property type="molecule type" value="Genomic_DNA"/>
</dbReference>
<evidence type="ECO:0000256" key="5">
    <source>
        <dbReference type="ARBA" id="ARBA00022729"/>
    </source>
</evidence>
<dbReference type="SUPFAM" id="SSF49464">
    <property type="entry name" value="Carboxypeptidase regulatory domain-like"/>
    <property type="match status" value="1"/>
</dbReference>
<accession>A0A3N0C251</accession>
<dbReference type="Pfam" id="PF07715">
    <property type="entry name" value="Plug"/>
    <property type="match status" value="1"/>
</dbReference>
<keyword evidence="2 10" id="KW-0813">Transport</keyword>
<dbReference type="AlphaFoldDB" id="A0A3N0C251"/>
<dbReference type="Gene3D" id="2.40.170.20">
    <property type="entry name" value="TonB-dependent receptor, beta-barrel domain"/>
    <property type="match status" value="1"/>
</dbReference>
<sequence length="1007" mass="110305">MYMKKKLPIGIANAIRRSRWLLAAFIIAGQPSFARIYKETNPPKEFSLAIPITGKVTDSKGLPIPGVIVSEKETSNRTVTDENGLYKLEVSSPSSVLVFAFIGFNNQEVKAGDKRQINITLADDVRSLNDVIVVGYGTLREKEVSSAITHLGAKDLLSVGGNGALMSLQGKVAGLSVVNTATGDPNSSPSIQLRGVSSRNAGLGPLYIVDGIPGGNIDNINQNDIASIDILKGGAASAIYGTRGSNGVILITTKKGSSQAQMNYNNYFSFDVPTNKVNILSADDFIANKRGFDYGARTDWQDEITKKYAFSQRHNLSASGGSARTNYYISGDYRNAEGIDVRSSKTEYGARVNVTHTPENNLYTLALNIAPRYLKSNNADYGGFAQALTLNPTQPILNQTNGNLYYYTTNGITNPYNPVEEVNTVLSGTEGKYLDWNGSFKLNIIKDWSTQLMVSQSNTSFLSFYFRPSTNTNAIASNGGRNSASRIYSNNDTKNLEWTTNYALDIKKHSFKLLGGYSYAYFNNQGLSGSNSQFPTDVFTYNNLGAGLYNLVAGQNNVGSYQNDSRLIALFGRLNYSFNDEVFVSASLRREGSSKFGQDNKWGNFPAISAAWDLSQQPVIKSLSWINNLKIRADYGVTGNQDFGNYLSLDTYTGYGYYLYNGTYYQVYGPSQNTNYDLRWETAANYNFGLDFSLFSNRLSGSINYYIRQNKDLLGYYNVPIPPNVQGSIYANVGSMQNSGIELQLSGTPIKTDNFSYEISLAGATLENKFVSFSNDTYKGQTFLDVVGLPAPGSPGTIQRLEEGRRIGSFYMLKSAGYDTFGRLLVYNKAGDIIAANTSKNEDKQYVGNGLPKFTLSLGNTFRYKNFDASVFLRGAFGYSIFNTNAFYIGTPATTTGTNVLQSAYDGGKYSKLTNGSTLASASDYFLEKGDYLKIDNVSFGYTFTAKSKYVKSVRAFVTGRNLYTFTKYTGGDPEATSINGLYPGASSSLNYYPSTMQLLGGLQVSF</sequence>
<dbReference type="InterPro" id="IPR000531">
    <property type="entry name" value="Beta-barrel_TonB"/>
</dbReference>
<dbReference type="GO" id="GO:0044718">
    <property type="term" value="P:siderophore transmembrane transport"/>
    <property type="evidence" value="ECO:0007669"/>
    <property type="project" value="TreeGrafter"/>
</dbReference>
<evidence type="ECO:0000256" key="7">
    <source>
        <dbReference type="ARBA" id="ARBA00023136"/>
    </source>
</evidence>
<comment type="similarity">
    <text evidence="10 11">Belongs to the TonB-dependent receptor family.</text>
</comment>
<dbReference type="Gene3D" id="2.170.130.10">
    <property type="entry name" value="TonB-dependent receptor, plug domain"/>
    <property type="match status" value="1"/>
</dbReference>
<keyword evidence="3 10" id="KW-1134">Transmembrane beta strand</keyword>
<dbReference type="InterPro" id="IPR036942">
    <property type="entry name" value="Beta-barrel_TonB_sf"/>
</dbReference>
<evidence type="ECO:0000256" key="9">
    <source>
        <dbReference type="ARBA" id="ARBA00023237"/>
    </source>
</evidence>
<protein>
    <submittedName>
        <fullName evidence="14">SusC/RagA family TonB-linked outer membrane protein</fullName>
    </submittedName>
</protein>
<evidence type="ECO:0000313" key="15">
    <source>
        <dbReference type="Proteomes" id="UP000274046"/>
    </source>
</evidence>
<comment type="subcellular location">
    <subcellularLocation>
        <location evidence="1 10">Cell outer membrane</location>
        <topology evidence="1 10">Multi-pass membrane protein</topology>
    </subcellularLocation>
</comment>
<evidence type="ECO:0000256" key="2">
    <source>
        <dbReference type="ARBA" id="ARBA00022448"/>
    </source>
</evidence>
<keyword evidence="4 10" id="KW-0812">Transmembrane</keyword>
<dbReference type="PANTHER" id="PTHR30069:SF29">
    <property type="entry name" value="HEMOGLOBIN AND HEMOGLOBIN-HAPTOGLOBIN-BINDING PROTEIN 1-RELATED"/>
    <property type="match status" value="1"/>
</dbReference>